<dbReference type="PROSITE" id="PS50004">
    <property type="entry name" value="C2"/>
    <property type="match status" value="1"/>
</dbReference>
<evidence type="ECO:0000256" key="4">
    <source>
        <dbReference type="ARBA" id="ARBA00022723"/>
    </source>
</evidence>
<dbReference type="SUPFAM" id="SSF49562">
    <property type="entry name" value="C2 domain (Calcium/lipid-binding domain, CaLB)"/>
    <property type="match status" value="1"/>
</dbReference>
<dbReference type="VEuPathDB" id="VectorBase:PPAPM1_004221"/>
<dbReference type="GO" id="GO:0005509">
    <property type="term" value="F:calcium ion binding"/>
    <property type="evidence" value="ECO:0007669"/>
    <property type="project" value="TreeGrafter"/>
</dbReference>
<dbReference type="SMART" id="SM00239">
    <property type="entry name" value="C2"/>
    <property type="match status" value="1"/>
</dbReference>
<keyword evidence="4" id="KW-0479">Metal-binding</keyword>
<evidence type="ECO:0000313" key="10">
    <source>
        <dbReference type="EnsemblMetazoa" id="PPAI009948-PA"/>
    </source>
</evidence>
<keyword evidence="3" id="KW-0812">Transmembrane</keyword>
<evidence type="ECO:0000256" key="8">
    <source>
        <dbReference type="ARBA" id="ARBA00023136"/>
    </source>
</evidence>
<evidence type="ECO:0000256" key="5">
    <source>
        <dbReference type="ARBA" id="ARBA00022737"/>
    </source>
</evidence>
<dbReference type="EMBL" id="AJVK01007466">
    <property type="status" value="NOT_ANNOTATED_CDS"/>
    <property type="molecule type" value="Genomic_DNA"/>
</dbReference>
<comment type="cofactor">
    <cofactor evidence="1">
        <name>Ca(2+)</name>
        <dbReference type="ChEBI" id="CHEBI:29108"/>
    </cofactor>
</comment>
<dbReference type="EnsemblMetazoa" id="PPAI009948-RA">
    <property type="protein sequence ID" value="PPAI009948-PA"/>
    <property type="gene ID" value="PPAI009948"/>
</dbReference>
<evidence type="ECO:0000256" key="6">
    <source>
        <dbReference type="ARBA" id="ARBA00022837"/>
    </source>
</evidence>
<organism evidence="10 11">
    <name type="scientific">Phlebotomus papatasi</name>
    <name type="common">Sandfly</name>
    <dbReference type="NCBI Taxonomy" id="29031"/>
    <lineage>
        <taxon>Eukaryota</taxon>
        <taxon>Metazoa</taxon>
        <taxon>Ecdysozoa</taxon>
        <taxon>Arthropoda</taxon>
        <taxon>Hexapoda</taxon>
        <taxon>Insecta</taxon>
        <taxon>Pterygota</taxon>
        <taxon>Neoptera</taxon>
        <taxon>Endopterygota</taxon>
        <taxon>Diptera</taxon>
        <taxon>Nematocera</taxon>
        <taxon>Psychodoidea</taxon>
        <taxon>Psychodidae</taxon>
        <taxon>Phlebotomus</taxon>
        <taxon>Phlebotomus</taxon>
    </lineage>
</organism>
<keyword evidence="6" id="KW-0106">Calcium</keyword>
<keyword evidence="11" id="KW-1185">Reference proteome</keyword>
<dbReference type="AlphaFoldDB" id="A0A1B0DNA3"/>
<evidence type="ECO:0000256" key="3">
    <source>
        <dbReference type="ARBA" id="ARBA00022692"/>
    </source>
</evidence>
<name>A0A1B0DNA3_PHLPP</name>
<sequence length="312" mass="34893">MADSLSTEKKSRLNQEAKCSILGKHLSKSASELSCRDCSVDSPSGSPHRTRSIANPAVSGVLQKTHGFFNTLKHRLGRGRSKERGRRSPQDGDIPEKRESTDYAADNSSDHSSSVTPLTQSPRHRATTIGESPLTRADSSVTKESSILKGFLDKGRDNEATSSKECTLEFLQTDEAQKRREIALRQHAFFQLRIHLLSGHDLVAMDKNGTSDPYVKFKVGGRLLYKSRTVHRDLNPVWDETFVVPIEDPFQPINIKVFDYDWGLQDDFMGSAQLDLTSVELCRAQEIVLKLEDPSRSGRTLGEIKLNITLWP</sequence>
<feature type="compositionally biased region" description="Polar residues" evidence="9">
    <location>
        <begin position="106"/>
        <end position="121"/>
    </location>
</feature>
<dbReference type="PRINTS" id="PR00360">
    <property type="entry name" value="C2DOMAIN"/>
</dbReference>
<accession>A0A1B0DNA3</accession>
<protein>
    <submittedName>
        <fullName evidence="10">Uncharacterized protein</fullName>
    </submittedName>
</protein>
<keyword evidence="7" id="KW-1133">Transmembrane helix</keyword>
<keyword evidence="8" id="KW-0472">Membrane</keyword>
<evidence type="ECO:0000256" key="9">
    <source>
        <dbReference type="SAM" id="MobiDB-lite"/>
    </source>
</evidence>
<dbReference type="GO" id="GO:0030672">
    <property type="term" value="C:synaptic vesicle membrane"/>
    <property type="evidence" value="ECO:0007669"/>
    <property type="project" value="TreeGrafter"/>
</dbReference>
<keyword evidence="5" id="KW-0677">Repeat</keyword>
<dbReference type="CDD" id="cd04042">
    <property type="entry name" value="C2A_MCTP_PRT"/>
    <property type="match status" value="1"/>
</dbReference>
<evidence type="ECO:0000256" key="1">
    <source>
        <dbReference type="ARBA" id="ARBA00001913"/>
    </source>
</evidence>
<feature type="compositionally biased region" description="Basic and acidic residues" evidence="9">
    <location>
        <begin position="80"/>
        <end position="101"/>
    </location>
</feature>
<reference evidence="10" key="1">
    <citation type="submission" date="2022-08" db="UniProtKB">
        <authorList>
            <consortium name="EnsemblMetazoa"/>
        </authorList>
    </citation>
    <scope>IDENTIFICATION</scope>
    <source>
        <strain evidence="10">Israel</strain>
    </source>
</reference>
<evidence type="ECO:0000256" key="7">
    <source>
        <dbReference type="ARBA" id="ARBA00022989"/>
    </source>
</evidence>
<dbReference type="PANTHER" id="PTHR45911:SF4">
    <property type="entry name" value="MULTIPLE C2 AND TRANSMEMBRANE DOMAIN-CONTAINING PROTEIN"/>
    <property type="match status" value="1"/>
</dbReference>
<dbReference type="InterPro" id="IPR000008">
    <property type="entry name" value="C2_dom"/>
</dbReference>
<dbReference type="VEuPathDB" id="VectorBase:PPAI009948"/>
<dbReference type="Proteomes" id="UP000092462">
    <property type="component" value="Unassembled WGS sequence"/>
</dbReference>
<dbReference type="InterPro" id="IPR035892">
    <property type="entry name" value="C2_domain_sf"/>
</dbReference>
<feature type="region of interest" description="Disordered" evidence="9">
    <location>
        <begin position="29"/>
        <end position="141"/>
    </location>
</feature>
<comment type="subcellular location">
    <subcellularLocation>
        <location evidence="2">Membrane</location>
        <topology evidence="2">Multi-pass membrane protein</topology>
    </subcellularLocation>
</comment>
<evidence type="ECO:0000313" key="11">
    <source>
        <dbReference type="Proteomes" id="UP000092462"/>
    </source>
</evidence>
<dbReference type="GO" id="GO:0046928">
    <property type="term" value="P:regulation of neurotransmitter secretion"/>
    <property type="evidence" value="ECO:0007669"/>
    <property type="project" value="TreeGrafter"/>
</dbReference>
<dbReference type="Gene3D" id="2.60.40.150">
    <property type="entry name" value="C2 domain"/>
    <property type="match status" value="1"/>
</dbReference>
<dbReference type="FunFam" id="2.60.40.150:FF:000076">
    <property type="entry name" value="multiple C2 and transmembrane domain-containing protein 2 isoform X1"/>
    <property type="match status" value="1"/>
</dbReference>
<dbReference type="Pfam" id="PF00168">
    <property type="entry name" value="C2"/>
    <property type="match status" value="1"/>
</dbReference>
<dbReference type="PANTHER" id="PTHR45911">
    <property type="entry name" value="C2 DOMAIN-CONTAINING PROTEIN"/>
    <property type="match status" value="1"/>
</dbReference>
<proteinExistence type="predicted"/>
<evidence type="ECO:0000256" key="2">
    <source>
        <dbReference type="ARBA" id="ARBA00004141"/>
    </source>
</evidence>